<dbReference type="EMBL" id="AMFJ01000400">
    <property type="protein sequence ID" value="EKE27926.1"/>
    <property type="molecule type" value="Genomic_DNA"/>
</dbReference>
<name>K2F9W3_9BACT</name>
<proteinExistence type="predicted"/>
<protein>
    <recommendedName>
        <fullName evidence="2">Peptidase M16 N-terminal domain-containing protein</fullName>
    </recommendedName>
</protein>
<evidence type="ECO:0000313" key="1">
    <source>
        <dbReference type="EMBL" id="EKE27926.1"/>
    </source>
</evidence>
<organism evidence="1">
    <name type="scientific">uncultured bacterium</name>
    <name type="common">gcode 4</name>
    <dbReference type="NCBI Taxonomy" id="1234023"/>
    <lineage>
        <taxon>Bacteria</taxon>
        <taxon>environmental samples</taxon>
    </lineage>
</organism>
<comment type="caution">
    <text evidence="1">The sequence shown here is derived from an EMBL/GenBank/DDBJ whole genome shotgun (WGS) entry which is preliminary data.</text>
</comment>
<dbReference type="AlphaFoldDB" id="K2F9W3"/>
<accession>K2F9W3</accession>
<gene>
    <name evidence="1" type="ORF">ACD_3C00126G0002</name>
</gene>
<reference evidence="1" key="1">
    <citation type="journal article" date="2012" name="Science">
        <title>Fermentation, hydrogen, and sulfur metabolism in multiple uncultivated bacterial phyla.</title>
        <authorList>
            <person name="Wrighton K.C."/>
            <person name="Thomas B.C."/>
            <person name="Sharon I."/>
            <person name="Miller C.S."/>
            <person name="Castelle C.J."/>
            <person name="VerBerkmoes N.C."/>
            <person name="Wilkins M.J."/>
            <person name="Hettich R.L."/>
            <person name="Lipton M.S."/>
            <person name="Williams K.H."/>
            <person name="Long P.E."/>
            <person name="Banfield J.F."/>
        </authorList>
    </citation>
    <scope>NUCLEOTIDE SEQUENCE [LARGE SCALE GENOMIC DNA]</scope>
</reference>
<sequence length="292" mass="35841">MKKYHIYLYTPFHKNSKFIPHLLEHVLLQRPEEGISWFLEDNEIIWKSRAFFTEYIVTCDESELSSLIARLRTKPKRECISSEYPVIRDELNRKTYHAILYEKIWKKLISEKFNNNNIVKLNFKDIYWYHEEYYINWDIIVLERDMKAMDSKVDSELNYKDVIKISLQWIKERVYIWDISLLQFFHSLYLSEFYNSYLYYHYRVNLKKYSWDTTTFYFYDSFVCLSVPSELESILKDISPDFTLKWKAYMKKKLKKNVNDFFNSMNWAMMAKYWYTLSIKSKMELIDLVSGH</sequence>
<evidence type="ECO:0008006" key="2">
    <source>
        <dbReference type="Google" id="ProtNLM"/>
    </source>
</evidence>